<dbReference type="InterPro" id="IPR013320">
    <property type="entry name" value="ConA-like_dom_sf"/>
</dbReference>
<dbReference type="EMBL" id="CP021425">
    <property type="protein sequence ID" value="ARU56367.1"/>
    <property type="molecule type" value="Genomic_DNA"/>
</dbReference>
<name>A0A1Y0I784_9GAMM</name>
<protein>
    <submittedName>
        <fullName evidence="2">ATPase</fullName>
    </submittedName>
</protein>
<reference evidence="2 3" key="1">
    <citation type="submission" date="2017-05" db="EMBL/GenBank/DDBJ databases">
        <title>Genomic insights into alkan degradation activity of Oleiphilus messinensis.</title>
        <authorList>
            <person name="Kozyavkin S.A."/>
            <person name="Slesarev A.I."/>
            <person name="Golyshin P.N."/>
            <person name="Korzhenkov A."/>
            <person name="Golyshina O.N."/>
            <person name="Toshchakov S.V."/>
        </authorList>
    </citation>
    <scope>NUCLEOTIDE SEQUENCE [LARGE SCALE GENOMIC DNA]</scope>
    <source>
        <strain evidence="2 3">ME102</strain>
    </source>
</reference>
<dbReference type="SUPFAM" id="SSF49899">
    <property type="entry name" value="Concanavalin A-like lectins/glucanases"/>
    <property type="match status" value="1"/>
</dbReference>
<accession>A0A1Y0I784</accession>
<dbReference type="OrthoDB" id="5748965at2"/>
<dbReference type="Proteomes" id="UP000196027">
    <property type="component" value="Chromosome"/>
</dbReference>
<gene>
    <name evidence="2" type="ORF">OLMES_2304</name>
</gene>
<dbReference type="AlphaFoldDB" id="A0A1Y0I784"/>
<evidence type="ECO:0000313" key="2">
    <source>
        <dbReference type="EMBL" id="ARU56367.1"/>
    </source>
</evidence>
<proteinExistence type="predicted"/>
<dbReference type="RefSeq" id="WP_087461362.1">
    <property type="nucleotide sequence ID" value="NZ_CP021425.1"/>
</dbReference>
<dbReference type="Gene3D" id="2.60.120.200">
    <property type="match status" value="1"/>
</dbReference>
<feature type="region of interest" description="Disordered" evidence="1">
    <location>
        <begin position="36"/>
        <end position="56"/>
    </location>
</feature>
<dbReference type="Pfam" id="PF13385">
    <property type="entry name" value="Laminin_G_3"/>
    <property type="match status" value="1"/>
</dbReference>
<sequence length="826" mass="89275">MLRSLSIDALSGIGCCVGLAILLSLGGCGGNSGADTQTRPDTTVPQNNQYTGPAPATDDVQRFKLFVWDNLAPSNRCGQCHSETQAPLFVARADINQAYSEANAVTNLDNPSDSILVRKVAGGHNCWLDSDAACADTLSRYLEAWASESVGKEAVIELTPPPVLEIGSAKQFSDSNQGFAETVYPILQNFCAQCHSRSAAIPQAPFFADPDIDIAYSEAQAKIDLTTPDNSRVVIRLRDEFHNCWSECEQNAAQLTAAISDLSETLPEITFDQTLLTSKALTLEHGILASSGGRYQENAVALYEFKTGEGTTVFDTSGVEPALNLTLSGDTEWVAGWGITLNGGKAQGSTLSSRKLQNSITATGEYSIETWLASATTTQEGPARIVSYSAGLNARNFTLGQLQQNYTFSLRHANTDANGAPALTTPDASTALQATLQHVVATYSPAYGRRIYVNGELVSDPDAAIPGNLNDWDNTYAFVLGNEVSGNRPWQGTIRMLAIHNRALTPEQINTNFDAGVGQQFYLLFNSSHLHQESTQPSESYIVFKVSQFDNFSYLFSSPFFISLDPDFIPENIQLSGLRIGINGREQTVGQAFANLNVTLSPGEYSTERGQTLSSLGTIIPVDRGAEVDEFFITFDRYGDQQYVRLEPPAPPSDAPQTPTPKATIGIRTSNDINHSLATITGVPTTHPAVAATFSTVQEQLPAQENIDGFLSSQQMAITQLAIAYCDALVEDSDLRTRFFPGFDFNQAVDVALDERGRTTVVNSLLEKVMPGELQSQPSTVDVQNELHDLLDRLIKCPGNCSTERTRTVVKSTCAAMLGSAVMLIQ</sequence>
<feature type="compositionally biased region" description="Polar residues" evidence="1">
    <location>
        <begin position="36"/>
        <end position="51"/>
    </location>
</feature>
<keyword evidence="3" id="KW-1185">Reference proteome</keyword>
<organism evidence="2 3">
    <name type="scientific">Oleiphilus messinensis</name>
    <dbReference type="NCBI Taxonomy" id="141451"/>
    <lineage>
        <taxon>Bacteria</taxon>
        <taxon>Pseudomonadati</taxon>
        <taxon>Pseudomonadota</taxon>
        <taxon>Gammaproteobacteria</taxon>
        <taxon>Oceanospirillales</taxon>
        <taxon>Oleiphilaceae</taxon>
        <taxon>Oleiphilus</taxon>
    </lineage>
</organism>
<dbReference type="KEGG" id="ome:OLMES_2304"/>
<evidence type="ECO:0000313" key="3">
    <source>
        <dbReference type="Proteomes" id="UP000196027"/>
    </source>
</evidence>
<dbReference type="PROSITE" id="PS51257">
    <property type="entry name" value="PROKAR_LIPOPROTEIN"/>
    <property type="match status" value="1"/>
</dbReference>
<evidence type="ECO:0000256" key="1">
    <source>
        <dbReference type="SAM" id="MobiDB-lite"/>
    </source>
</evidence>